<dbReference type="InterPro" id="IPR019794">
    <property type="entry name" value="Peroxidases_AS"/>
</dbReference>
<proteinExistence type="inferred from homology"/>
<evidence type="ECO:0000256" key="3">
    <source>
        <dbReference type="ARBA" id="ARBA00022559"/>
    </source>
</evidence>
<keyword evidence="4 18" id="KW-0349">Heme</keyword>
<feature type="active site" description="Proton acceptor" evidence="13">
    <location>
        <position position="72"/>
    </location>
</feature>
<sequence>MELNSLLISVANLSVALSLLLFHLVRAYDPLLSPDYYSESCPLAEEIIRQNVEAAVYQDPTLAASLLRLHFHDCFVLGCDASVLLDDTEIIVGEKTAFPNFNSLRGFEVIDRIKYLLEEACPLTVSCADILAVVARDAVVVRGGPSWEVYMGRRDSLKASLTLANQMIPVPNSTLDMLIANFQAQGLDIEDLVALSGGHTIGRSRCVSFKQRLYDQQTEEELYSYADRDYVFQRSLRSVCPLSGRDDDVVPLDFKTSRRFDNLYYLNLLRGLGLLQSDRALVSEGPEEAVWQLVWAFAADQQLFFEHFANSMIKMGSINLLTGSEGEIRHNCRYLNL</sequence>
<evidence type="ECO:0000256" key="13">
    <source>
        <dbReference type="PIRSR" id="PIRSR600823-1"/>
    </source>
</evidence>
<evidence type="ECO:0000256" key="15">
    <source>
        <dbReference type="PIRSR" id="PIRSR600823-3"/>
    </source>
</evidence>
<keyword evidence="18" id="KW-0732">Signal</keyword>
<dbReference type="FunFam" id="1.10.520.10:FF:000001">
    <property type="entry name" value="Peroxidase"/>
    <property type="match status" value="1"/>
</dbReference>
<feature type="binding site" evidence="15">
    <location>
        <position position="261"/>
    </location>
    <ligand>
        <name>Ca(2+)</name>
        <dbReference type="ChEBI" id="CHEBI:29108"/>
        <label>2</label>
    </ligand>
</feature>
<feature type="site" description="Transition state stabilizer" evidence="16">
    <location>
        <position position="68"/>
    </location>
</feature>
<evidence type="ECO:0000256" key="11">
    <source>
        <dbReference type="ARBA" id="ARBA00023283"/>
    </source>
</evidence>
<dbReference type="PROSITE" id="PS50873">
    <property type="entry name" value="PEROXIDASE_4"/>
    <property type="match status" value="1"/>
</dbReference>
<feature type="binding site" description="axial binding residue" evidence="15">
    <location>
        <position position="199"/>
    </location>
    <ligand>
        <name>heme b</name>
        <dbReference type="ChEBI" id="CHEBI:60344"/>
    </ligand>
    <ligandPart>
        <name>Fe</name>
        <dbReference type="ChEBI" id="CHEBI:18248"/>
    </ligandPart>
</feature>
<evidence type="ECO:0000256" key="14">
    <source>
        <dbReference type="PIRSR" id="PIRSR600823-2"/>
    </source>
</evidence>
<dbReference type="PANTHER" id="PTHR31388">
    <property type="entry name" value="PEROXIDASE 72-RELATED"/>
    <property type="match status" value="1"/>
</dbReference>
<comment type="similarity">
    <text evidence="18">Belongs to the peroxidase family. Classical plant (class III) peroxidase subfamily.</text>
</comment>
<evidence type="ECO:0000256" key="1">
    <source>
        <dbReference type="ARBA" id="ARBA00000189"/>
    </source>
</evidence>
<evidence type="ECO:0000256" key="6">
    <source>
        <dbReference type="ARBA" id="ARBA00022837"/>
    </source>
</evidence>
<feature type="chain" id="PRO_5043086783" description="Peroxidase" evidence="18">
    <location>
        <begin position="28"/>
        <end position="337"/>
    </location>
</feature>
<dbReference type="GO" id="GO:0006979">
    <property type="term" value="P:response to oxidative stress"/>
    <property type="evidence" value="ECO:0007669"/>
    <property type="project" value="UniProtKB-UniRule"/>
</dbReference>
<keyword evidence="10" id="KW-0325">Glycoprotein</keyword>
<dbReference type="PANTHER" id="PTHR31388:SF152">
    <property type="entry name" value="PEROXIDASE 20"/>
    <property type="match status" value="1"/>
</dbReference>
<protein>
    <recommendedName>
        <fullName evidence="18">Peroxidase</fullName>
        <ecNumber evidence="18">1.11.1.7</ecNumber>
    </recommendedName>
</protein>
<dbReference type="InterPro" id="IPR010255">
    <property type="entry name" value="Haem_peroxidase_sf"/>
</dbReference>
<feature type="binding site" evidence="15">
    <location>
        <position position="253"/>
    </location>
    <ligand>
        <name>Ca(2+)</name>
        <dbReference type="ChEBI" id="CHEBI:29108"/>
        <label>2</label>
    </ligand>
</feature>
<feature type="binding site" evidence="15">
    <location>
        <position position="256"/>
    </location>
    <ligand>
        <name>Ca(2+)</name>
        <dbReference type="ChEBI" id="CHEBI:29108"/>
        <label>2</label>
    </ligand>
</feature>
<keyword evidence="11" id="KW-0873">Pyrrolidone carboxylic acid</keyword>
<feature type="disulfide bond" evidence="17">
    <location>
        <begin position="41"/>
        <end position="121"/>
    </location>
</feature>
<keyword evidence="8 15" id="KW-0408">Iron</keyword>
<evidence type="ECO:0000256" key="5">
    <source>
        <dbReference type="ARBA" id="ARBA00022723"/>
    </source>
</evidence>
<comment type="cofactor">
    <cofactor evidence="15 18">
        <name>Ca(2+)</name>
        <dbReference type="ChEBI" id="CHEBI:29108"/>
    </cofactor>
    <text evidence="15 18">Binds 2 calcium ions per subunit.</text>
</comment>
<dbReference type="InterPro" id="IPR002016">
    <property type="entry name" value="Haem_peroxidase"/>
</dbReference>
<evidence type="ECO:0000256" key="2">
    <source>
        <dbReference type="ARBA" id="ARBA00006873"/>
    </source>
</evidence>
<evidence type="ECO:0000256" key="7">
    <source>
        <dbReference type="ARBA" id="ARBA00023002"/>
    </source>
</evidence>
<keyword evidence="3 18" id="KW-0575">Peroxidase</keyword>
<name>A0AAX6FLP5_IRIPA</name>
<feature type="binding site" evidence="15">
    <location>
        <position position="76"/>
    </location>
    <ligand>
        <name>Ca(2+)</name>
        <dbReference type="ChEBI" id="CHEBI:29108"/>
        <label>1</label>
    </ligand>
</feature>
<evidence type="ECO:0000256" key="17">
    <source>
        <dbReference type="PIRSR" id="PIRSR600823-5"/>
    </source>
</evidence>
<feature type="binding site" evidence="15">
    <location>
        <position position="78"/>
    </location>
    <ligand>
        <name>Ca(2+)</name>
        <dbReference type="ChEBI" id="CHEBI:29108"/>
        <label>1</label>
    </ligand>
</feature>
<comment type="function">
    <text evidence="18">Removal of H(2)O(2), oxidation of toxic reductants, biosynthesis and degradation of lignin, suberization, auxin catabolism, response to environmental stresses such as wounding, pathogen attack and oxidative stress.</text>
</comment>
<evidence type="ECO:0000256" key="8">
    <source>
        <dbReference type="ARBA" id="ARBA00023004"/>
    </source>
</evidence>
<feature type="disulfide bond" evidence="17">
    <location>
        <begin position="206"/>
        <end position="240"/>
    </location>
</feature>
<evidence type="ECO:0000256" key="4">
    <source>
        <dbReference type="ARBA" id="ARBA00022617"/>
    </source>
</evidence>
<dbReference type="Proteomes" id="UP001140949">
    <property type="component" value="Unassembled WGS sequence"/>
</dbReference>
<dbReference type="CDD" id="cd00693">
    <property type="entry name" value="secretory_peroxidase"/>
    <property type="match status" value="1"/>
</dbReference>
<dbReference type="InterPro" id="IPR019793">
    <property type="entry name" value="Peroxidases_heam-ligand_BS"/>
</dbReference>
<comment type="cofactor">
    <cofactor evidence="15 18">
        <name>heme b</name>
        <dbReference type="ChEBI" id="CHEBI:60344"/>
    </cofactor>
    <text evidence="15 18">Binds 1 heme b (iron(II)-protoporphyrin IX) group per subunit.</text>
</comment>
<dbReference type="PRINTS" id="PR00458">
    <property type="entry name" value="PEROXIDASE"/>
</dbReference>
<comment type="similarity">
    <text evidence="2">Belongs to the peroxidase family. Ascorbate peroxidase subfamily.</text>
</comment>
<dbReference type="Gene3D" id="1.10.520.10">
    <property type="match status" value="1"/>
</dbReference>
<dbReference type="GO" id="GO:0005576">
    <property type="term" value="C:extracellular region"/>
    <property type="evidence" value="ECO:0007669"/>
    <property type="project" value="UniProtKB-SubCell"/>
</dbReference>
<feature type="disulfide bond" evidence="17">
    <location>
        <begin position="127"/>
        <end position="332"/>
    </location>
</feature>
<keyword evidence="21" id="KW-1185">Reference proteome</keyword>
<feature type="signal peptide" evidence="18">
    <location>
        <begin position="1"/>
        <end position="27"/>
    </location>
</feature>
<dbReference type="AlphaFoldDB" id="A0AAX6FLP5"/>
<dbReference type="Pfam" id="PF00141">
    <property type="entry name" value="peroxidase"/>
    <property type="match status" value="1"/>
</dbReference>
<accession>A0AAX6FLP5</accession>
<keyword evidence="18" id="KW-0964">Secreted</keyword>
<comment type="subcellular location">
    <subcellularLocation>
        <location evidence="18">Secreted</location>
    </subcellularLocation>
</comment>
<dbReference type="GO" id="GO:0042744">
    <property type="term" value="P:hydrogen peroxide catabolic process"/>
    <property type="evidence" value="ECO:0007669"/>
    <property type="project" value="UniProtKB-KW"/>
</dbReference>
<evidence type="ECO:0000313" key="21">
    <source>
        <dbReference type="Proteomes" id="UP001140949"/>
    </source>
</evidence>
<evidence type="ECO:0000256" key="10">
    <source>
        <dbReference type="ARBA" id="ARBA00023180"/>
    </source>
</evidence>
<evidence type="ECO:0000256" key="9">
    <source>
        <dbReference type="ARBA" id="ARBA00023157"/>
    </source>
</evidence>
<comment type="catalytic activity">
    <reaction evidence="1 18">
        <text>2 a phenolic donor + H2O2 = 2 a phenolic radical donor + 2 H2O</text>
        <dbReference type="Rhea" id="RHEA:56136"/>
        <dbReference type="ChEBI" id="CHEBI:15377"/>
        <dbReference type="ChEBI" id="CHEBI:16240"/>
        <dbReference type="ChEBI" id="CHEBI:139520"/>
        <dbReference type="ChEBI" id="CHEBI:139521"/>
        <dbReference type="EC" id="1.11.1.7"/>
    </reaction>
</comment>
<feature type="domain" description="Plant heme peroxidase family profile" evidence="19">
    <location>
        <begin position="31"/>
        <end position="336"/>
    </location>
</feature>
<evidence type="ECO:0000313" key="20">
    <source>
        <dbReference type="EMBL" id="KAJ6817259.1"/>
    </source>
</evidence>
<reference evidence="20" key="1">
    <citation type="journal article" date="2023" name="GigaByte">
        <title>Genome assembly of the bearded iris, Iris pallida Lam.</title>
        <authorList>
            <person name="Bruccoleri R.E."/>
            <person name="Oakeley E.J."/>
            <person name="Faust A.M.E."/>
            <person name="Altorfer M."/>
            <person name="Dessus-Babus S."/>
            <person name="Burckhardt D."/>
            <person name="Oertli M."/>
            <person name="Naumann U."/>
            <person name="Petersen F."/>
            <person name="Wong J."/>
        </authorList>
    </citation>
    <scope>NUCLEOTIDE SEQUENCE</scope>
    <source>
        <strain evidence="20">GSM-AAB239-AS_SAM_17_03QT</strain>
    </source>
</reference>
<feature type="binding site" evidence="15">
    <location>
        <position position="73"/>
    </location>
    <ligand>
        <name>Ca(2+)</name>
        <dbReference type="ChEBI" id="CHEBI:29108"/>
        <label>1</label>
    </ligand>
</feature>
<keyword evidence="6 15" id="KW-0106">Calcium</keyword>
<dbReference type="EC" id="1.11.1.7" evidence="18"/>
<reference evidence="20" key="2">
    <citation type="submission" date="2023-04" db="EMBL/GenBank/DDBJ databases">
        <authorList>
            <person name="Bruccoleri R.E."/>
            <person name="Oakeley E.J."/>
            <person name="Faust A.-M."/>
            <person name="Dessus-Babus S."/>
            <person name="Altorfer M."/>
            <person name="Burckhardt D."/>
            <person name="Oertli M."/>
            <person name="Naumann U."/>
            <person name="Petersen F."/>
            <person name="Wong J."/>
        </authorList>
    </citation>
    <scope>NUCLEOTIDE SEQUENCE</scope>
    <source>
        <strain evidence="20">GSM-AAB239-AS_SAM_17_03QT</strain>
        <tissue evidence="20">Leaf</tissue>
    </source>
</reference>
<dbReference type="Gene3D" id="1.10.420.10">
    <property type="entry name" value="Peroxidase, domain 2"/>
    <property type="match status" value="1"/>
</dbReference>
<feature type="disulfide bond" evidence="17">
    <location>
        <begin position="74"/>
        <end position="79"/>
    </location>
</feature>
<feature type="binding site" evidence="15">
    <location>
        <position position="200"/>
    </location>
    <ligand>
        <name>Ca(2+)</name>
        <dbReference type="ChEBI" id="CHEBI:29108"/>
        <label>2</label>
    </ligand>
</feature>
<evidence type="ECO:0000259" key="19">
    <source>
        <dbReference type="PROSITE" id="PS50873"/>
    </source>
</evidence>
<feature type="binding site" evidence="15">
    <location>
        <position position="80"/>
    </location>
    <ligand>
        <name>Ca(2+)</name>
        <dbReference type="ChEBI" id="CHEBI:29108"/>
        <label>1</label>
    </ligand>
</feature>
<dbReference type="InterPro" id="IPR000823">
    <property type="entry name" value="Peroxidase_pln"/>
</dbReference>
<dbReference type="PROSITE" id="PS00436">
    <property type="entry name" value="PEROXIDASE_2"/>
    <property type="match status" value="1"/>
</dbReference>
<evidence type="ECO:0000256" key="16">
    <source>
        <dbReference type="PIRSR" id="PIRSR600823-4"/>
    </source>
</evidence>
<dbReference type="GO" id="GO:0140825">
    <property type="term" value="F:lactoperoxidase activity"/>
    <property type="evidence" value="ECO:0007669"/>
    <property type="project" value="UniProtKB-EC"/>
</dbReference>
<gene>
    <name evidence="20" type="ORF">M6B38_411945</name>
</gene>
<feature type="binding site" evidence="15">
    <location>
        <position position="94"/>
    </location>
    <ligand>
        <name>Ca(2+)</name>
        <dbReference type="ChEBI" id="CHEBI:29108"/>
        <label>1</label>
    </ligand>
</feature>
<keyword evidence="12 18" id="KW-0376">Hydrogen peroxide</keyword>
<keyword evidence="9 17" id="KW-1015">Disulfide bond</keyword>
<dbReference type="SUPFAM" id="SSF48113">
    <property type="entry name" value="Heme-dependent peroxidases"/>
    <property type="match status" value="1"/>
</dbReference>
<feature type="binding site" evidence="15">
    <location>
        <position position="82"/>
    </location>
    <ligand>
        <name>Ca(2+)</name>
        <dbReference type="ChEBI" id="CHEBI:29108"/>
        <label>1</label>
    </ligand>
</feature>
<organism evidence="20 21">
    <name type="scientific">Iris pallida</name>
    <name type="common">Sweet iris</name>
    <dbReference type="NCBI Taxonomy" id="29817"/>
    <lineage>
        <taxon>Eukaryota</taxon>
        <taxon>Viridiplantae</taxon>
        <taxon>Streptophyta</taxon>
        <taxon>Embryophyta</taxon>
        <taxon>Tracheophyta</taxon>
        <taxon>Spermatophyta</taxon>
        <taxon>Magnoliopsida</taxon>
        <taxon>Liliopsida</taxon>
        <taxon>Asparagales</taxon>
        <taxon>Iridaceae</taxon>
        <taxon>Iridoideae</taxon>
        <taxon>Irideae</taxon>
        <taxon>Iris</taxon>
    </lineage>
</organism>
<dbReference type="PROSITE" id="PS00435">
    <property type="entry name" value="PEROXIDASE_1"/>
    <property type="match status" value="1"/>
</dbReference>
<dbReference type="FunFam" id="1.10.420.10:FF:000001">
    <property type="entry name" value="Peroxidase"/>
    <property type="match status" value="1"/>
</dbReference>
<evidence type="ECO:0000256" key="12">
    <source>
        <dbReference type="ARBA" id="ARBA00023324"/>
    </source>
</evidence>
<keyword evidence="7 18" id="KW-0560">Oxidoreductase</keyword>
<dbReference type="PRINTS" id="PR00461">
    <property type="entry name" value="PLPEROXIDASE"/>
</dbReference>
<evidence type="ECO:0000256" key="18">
    <source>
        <dbReference type="RuleBase" id="RU362060"/>
    </source>
</evidence>
<feature type="binding site" evidence="14">
    <location>
        <position position="169"/>
    </location>
    <ligand>
        <name>substrate</name>
    </ligand>
</feature>
<comment type="caution">
    <text evidence="20">The sequence shown here is derived from an EMBL/GenBank/DDBJ whole genome shotgun (WGS) entry which is preliminary data.</text>
</comment>
<dbReference type="EMBL" id="JANAVB010027997">
    <property type="protein sequence ID" value="KAJ6817259.1"/>
    <property type="molecule type" value="Genomic_DNA"/>
</dbReference>
<dbReference type="InterPro" id="IPR033905">
    <property type="entry name" value="Secretory_peroxidase"/>
</dbReference>
<keyword evidence="5 15" id="KW-0479">Metal-binding</keyword>
<dbReference type="GO" id="GO:0020037">
    <property type="term" value="F:heme binding"/>
    <property type="evidence" value="ECO:0007669"/>
    <property type="project" value="UniProtKB-UniRule"/>
</dbReference>
<dbReference type="GO" id="GO:0046872">
    <property type="term" value="F:metal ion binding"/>
    <property type="evidence" value="ECO:0007669"/>
    <property type="project" value="UniProtKB-UniRule"/>
</dbReference>